<keyword evidence="5" id="KW-1185">Reference proteome</keyword>
<reference evidence="3" key="4">
    <citation type="submission" date="2023-01" db="EMBL/GenBank/DDBJ databases">
        <title>Draft genome sequence of Methylobacterium oxalidis strain NBRC 107715.</title>
        <authorList>
            <person name="Sun Q."/>
            <person name="Mori K."/>
        </authorList>
    </citation>
    <scope>NUCLEOTIDE SEQUENCE</scope>
    <source>
        <strain evidence="3">NBRC 107715</strain>
    </source>
</reference>
<reference evidence="3" key="1">
    <citation type="journal article" date="2014" name="Int. J. Syst. Evol. Microbiol.">
        <title>Complete genome of a new Firmicutes species belonging to the dominant human colonic microbiota ('Ruminococcus bicirculans') reveals two chromosomes and a selective capacity to utilize plant glucans.</title>
        <authorList>
            <consortium name="NISC Comparative Sequencing Program"/>
            <person name="Wegmann U."/>
            <person name="Louis P."/>
            <person name="Goesmann A."/>
            <person name="Henrissat B."/>
            <person name="Duncan S.H."/>
            <person name="Flint H.J."/>
        </authorList>
    </citation>
    <scope>NUCLEOTIDE SEQUENCE</scope>
    <source>
        <strain evidence="3">NBRC 107715</strain>
    </source>
</reference>
<evidence type="ECO:0000256" key="1">
    <source>
        <dbReference type="SAM" id="SignalP"/>
    </source>
</evidence>
<gene>
    <name evidence="3" type="ORF">GCM10007888_05550</name>
    <name evidence="2" type="ORF">MOX02_02670</name>
</gene>
<sequence>MNAPRPFRWLLALVALVVPAAVATCRGGNLGADAGQKPDAPASVVFRHYI</sequence>
<dbReference type="EMBL" id="BSPK01000004">
    <property type="protein sequence ID" value="GLS62174.1"/>
    <property type="molecule type" value="Genomic_DNA"/>
</dbReference>
<dbReference type="AlphaFoldDB" id="A0A512IXA4"/>
<proteinExistence type="predicted"/>
<feature type="chain" id="PRO_5021794894" description="Lipoprotein" evidence="1">
    <location>
        <begin position="24"/>
        <end position="50"/>
    </location>
</feature>
<protein>
    <recommendedName>
        <fullName evidence="6">Lipoprotein</fullName>
    </recommendedName>
</protein>
<name>A0A512IXA4_9HYPH</name>
<reference evidence="2 4" key="3">
    <citation type="submission" date="2019-07" db="EMBL/GenBank/DDBJ databases">
        <title>Whole genome shotgun sequence of Methylobacterium oxalidis NBRC 107715.</title>
        <authorList>
            <person name="Hosoyama A."/>
            <person name="Uohara A."/>
            <person name="Ohji S."/>
            <person name="Ichikawa N."/>
        </authorList>
    </citation>
    <scope>NUCLEOTIDE SEQUENCE [LARGE SCALE GENOMIC DNA]</scope>
    <source>
        <strain evidence="2 4">NBRC 107715</strain>
    </source>
</reference>
<evidence type="ECO:0008006" key="6">
    <source>
        <dbReference type="Google" id="ProtNLM"/>
    </source>
</evidence>
<accession>A0A512IXA4</accession>
<dbReference type="RefSeq" id="WP_170267604.1">
    <property type="nucleotide sequence ID" value="NZ_BJZU01000003.1"/>
</dbReference>
<organism evidence="2 4">
    <name type="scientific">Methylobacterium oxalidis</name>
    <dbReference type="NCBI Taxonomy" id="944322"/>
    <lineage>
        <taxon>Bacteria</taxon>
        <taxon>Pseudomonadati</taxon>
        <taxon>Pseudomonadota</taxon>
        <taxon>Alphaproteobacteria</taxon>
        <taxon>Hyphomicrobiales</taxon>
        <taxon>Methylobacteriaceae</taxon>
        <taxon>Methylobacterium</taxon>
    </lineage>
</organism>
<dbReference type="Proteomes" id="UP000321960">
    <property type="component" value="Unassembled WGS sequence"/>
</dbReference>
<reference evidence="5" key="2">
    <citation type="journal article" date="2019" name="Int. J. Syst. Evol. Microbiol.">
        <title>The Global Catalogue of Microorganisms (GCM) 10K type strain sequencing project: providing services to taxonomists for standard genome sequencing and annotation.</title>
        <authorList>
            <consortium name="The Broad Institute Genomics Platform"/>
            <consortium name="The Broad Institute Genome Sequencing Center for Infectious Disease"/>
            <person name="Wu L."/>
            <person name="Ma J."/>
        </authorList>
    </citation>
    <scope>NUCLEOTIDE SEQUENCE [LARGE SCALE GENOMIC DNA]</scope>
    <source>
        <strain evidence="5">NBRC 107715</strain>
    </source>
</reference>
<dbReference type="Proteomes" id="UP001156856">
    <property type="component" value="Unassembled WGS sequence"/>
</dbReference>
<feature type="signal peptide" evidence="1">
    <location>
        <begin position="1"/>
        <end position="23"/>
    </location>
</feature>
<comment type="caution">
    <text evidence="2">The sequence shown here is derived from an EMBL/GenBank/DDBJ whole genome shotgun (WGS) entry which is preliminary data.</text>
</comment>
<keyword evidence="1" id="KW-0732">Signal</keyword>
<evidence type="ECO:0000313" key="2">
    <source>
        <dbReference type="EMBL" id="GEP02229.1"/>
    </source>
</evidence>
<evidence type="ECO:0000313" key="4">
    <source>
        <dbReference type="Proteomes" id="UP000321960"/>
    </source>
</evidence>
<evidence type="ECO:0000313" key="3">
    <source>
        <dbReference type="EMBL" id="GLS62174.1"/>
    </source>
</evidence>
<dbReference type="EMBL" id="BJZU01000003">
    <property type="protein sequence ID" value="GEP02229.1"/>
    <property type="molecule type" value="Genomic_DNA"/>
</dbReference>
<evidence type="ECO:0000313" key="5">
    <source>
        <dbReference type="Proteomes" id="UP001156856"/>
    </source>
</evidence>